<protein>
    <recommendedName>
        <fullName evidence="5">FYVE-type domain-containing protein</fullName>
    </recommendedName>
</protein>
<keyword evidence="1" id="KW-0479">Metal-binding</keyword>
<dbReference type="InterPro" id="IPR000306">
    <property type="entry name" value="Znf_FYVE"/>
</dbReference>
<dbReference type="STRING" id="1156394.T0QLE8"/>
<accession>T0QLE8</accession>
<dbReference type="CDD" id="cd00065">
    <property type="entry name" value="FYVE_like_SF"/>
    <property type="match status" value="1"/>
</dbReference>
<dbReference type="Pfam" id="PF01363">
    <property type="entry name" value="FYVE"/>
    <property type="match status" value="1"/>
</dbReference>
<dbReference type="VEuPathDB" id="FungiDB:SDRG_07951"/>
<dbReference type="Pfam" id="PF01590">
    <property type="entry name" value="GAF"/>
    <property type="match status" value="1"/>
</dbReference>
<gene>
    <name evidence="6" type="ORF">SDRG_07951</name>
</gene>
<dbReference type="GO" id="GO:0008270">
    <property type="term" value="F:zinc ion binding"/>
    <property type="evidence" value="ECO:0007669"/>
    <property type="project" value="UniProtKB-KW"/>
</dbReference>
<dbReference type="RefSeq" id="XP_008612036.1">
    <property type="nucleotide sequence ID" value="XM_008613814.1"/>
</dbReference>
<keyword evidence="2 4" id="KW-0863">Zinc-finger</keyword>
<evidence type="ECO:0000256" key="1">
    <source>
        <dbReference type="ARBA" id="ARBA00022723"/>
    </source>
</evidence>
<dbReference type="PROSITE" id="PS50178">
    <property type="entry name" value="ZF_FYVE"/>
    <property type="match status" value="1"/>
</dbReference>
<proteinExistence type="predicted"/>
<dbReference type="SUPFAM" id="SSF57903">
    <property type="entry name" value="FYVE/PHD zinc finger"/>
    <property type="match status" value="1"/>
</dbReference>
<evidence type="ECO:0000313" key="7">
    <source>
        <dbReference type="Proteomes" id="UP000030762"/>
    </source>
</evidence>
<keyword evidence="3" id="KW-0862">Zinc</keyword>
<feature type="domain" description="FYVE-type" evidence="5">
    <location>
        <begin position="18"/>
        <end position="74"/>
    </location>
</feature>
<sequence length="425" mass="47580">MHEIRFEDILPPSQWVSKKERYRCDACSKKFHNLFRRRHHCRLCGQLFCKECILHKLVHLAPERHMPIKTCATCAFEGPPERKAAVSSHLSYTIDSDRFTTDPVADDLLLFSPLVEDGVPSIEYSLHRDRGASLDEVDLDAAAEKANEADRLEALQAYNVLYSPPDETFNIWCDLAANTMECPIAVVSFMDKDRQWFKAKLGLAKTSVPRKLAFCEAVVASGRPQAVLNATLDSRFERSPLVESGVRFYAGAPLTTPGGHVIGTLAVFDTAPRTDCEKLGTLESLAQSIMKDMEERRVFELRYRHRRRRQAASFDDRSLIKSIEPAPTVRLTPDFGPAPSLGPMPPMLDLLPPVTSSPIEPTSKGVEGDGKMQDMLLDLLCKTTETQQHLASQQGSMFATLGQHTEQIDRLAQAVKRMESKLCPL</sequence>
<evidence type="ECO:0000259" key="5">
    <source>
        <dbReference type="PROSITE" id="PS50178"/>
    </source>
</evidence>
<dbReference type="PANTHER" id="PTHR43102">
    <property type="entry name" value="SLR1143 PROTEIN"/>
    <property type="match status" value="1"/>
</dbReference>
<dbReference type="Gene3D" id="3.30.450.40">
    <property type="match status" value="1"/>
</dbReference>
<evidence type="ECO:0000313" key="6">
    <source>
        <dbReference type="EMBL" id="EQC34630.1"/>
    </source>
</evidence>
<dbReference type="InParanoid" id="T0QLE8"/>
<dbReference type="SUPFAM" id="SSF55781">
    <property type="entry name" value="GAF domain-like"/>
    <property type="match status" value="1"/>
</dbReference>
<dbReference type="eggNOG" id="ENOG502S4AT">
    <property type="taxonomic scope" value="Eukaryota"/>
</dbReference>
<dbReference type="EMBL" id="JH767154">
    <property type="protein sequence ID" value="EQC34630.1"/>
    <property type="molecule type" value="Genomic_DNA"/>
</dbReference>
<dbReference type="OrthoDB" id="303614at2759"/>
<dbReference type="PANTHER" id="PTHR43102:SF2">
    <property type="entry name" value="GAF DOMAIN-CONTAINING PROTEIN"/>
    <property type="match status" value="1"/>
</dbReference>
<dbReference type="GeneID" id="19948678"/>
<evidence type="ECO:0000256" key="4">
    <source>
        <dbReference type="PROSITE-ProRule" id="PRU00091"/>
    </source>
</evidence>
<dbReference type="OMA" id="CATCAFE"/>
<evidence type="ECO:0000256" key="2">
    <source>
        <dbReference type="ARBA" id="ARBA00022771"/>
    </source>
</evidence>
<evidence type="ECO:0000256" key="3">
    <source>
        <dbReference type="ARBA" id="ARBA00022833"/>
    </source>
</evidence>
<dbReference type="InterPro" id="IPR017455">
    <property type="entry name" value="Znf_FYVE-rel"/>
</dbReference>
<name>T0QLE8_SAPDV</name>
<keyword evidence="7" id="KW-1185">Reference proteome</keyword>
<dbReference type="InterPro" id="IPR029016">
    <property type="entry name" value="GAF-like_dom_sf"/>
</dbReference>
<reference evidence="6 7" key="1">
    <citation type="submission" date="2012-04" db="EMBL/GenBank/DDBJ databases">
        <title>The Genome Sequence of Saprolegnia declina VS20.</title>
        <authorList>
            <consortium name="The Broad Institute Genome Sequencing Platform"/>
            <person name="Russ C."/>
            <person name="Nusbaum C."/>
            <person name="Tyler B."/>
            <person name="van West P."/>
            <person name="Dieguez-Uribeondo J."/>
            <person name="de Bruijn I."/>
            <person name="Tripathy S."/>
            <person name="Jiang R."/>
            <person name="Young S.K."/>
            <person name="Zeng Q."/>
            <person name="Gargeya S."/>
            <person name="Fitzgerald M."/>
            <person name="Haas B."/>
            <person name="Abouelleil A."/>
            <person name="Alvarado L."/>
            <person name="Arachchi H.M."/>
            <person name="Berlin A."/>
            <person name="Chapman S.B."/>
            <person name="Goldberg J."/>
            <person name="Griggs A."/>
            <person name="Gujja S."/>
            <person name="Hansen M."/>
            <person name="Howarth C."/>
            <person name="Imamovic A."/>
            <person name="Larimer J."/>
            <person name="McCowen C."/>
            <person name="Montmayeur A."/>
            <person name="Murphy C."/>
            <person name="Neiman D."/>
            <person name="Pearson M."/>
            <person name="Priest M."/>
            <person name="Roberts A."/>
            <person name="Saif S."/>
            <person name="Shea T."/>
            <person name="Sisk P."/>
            <person name="Sykes S."/>
            <person name="Wortman J."/>
            <person name="Nusbaum C."/>
            <person name="Birren B."/>
        </authorList>
    </citation>
    <scope>NUCLEOTIDE SEQUENCE [LARGE SCALE GENOMIC DNA]</scope>
    <source>
        <strain evidence="6 7">VS20</strain>
    </source>
</reference>
<organism evidence="6 7">
    <name type="scientific">Saprolegnia diclina (strain VS20)</name>
    <dbReference type="NCBI Taxonomy" id="1156394"/>
    <lineage>
        <taxon>Eukaryota</taxon>
        <taxon>Sar</taxon>
        <taxon>Stramenopiles</taxon>
        <taxon>Oomycota</taxon>
        <taxon>Saprolegniomycetes</taxon>
        <taxon>Saprolegniales</taxon>
        <taxon>Saprolegniaceae</taxon>
        <taxon>Saprolegnia</taxon>
    </lineage>
</organism>
<dbReference type="InterPro" id="IPR003018">
    <property type="entry name" value="GAF"/>
</dbReference>
<dbReference type="Gene3D" id="3.30.40.10">
    <property type="entry name" value="Zinc/RING finger domain, C3HC4 (zinc finger)"/>
    <property type="match status" value="1"/>
</dbReference>
<dbReference type="AlphaFoldDB" id="T0QLE8"/>
<dbReference type="SMART" id="SM00064">
    <property type="entry name" value="FYVE"/>
    <property type="match status" value="1"/>
</dbReference>
<dbReference type="InterPro" id="IPR013083">
    <property type="entry name" value="Znf_RING/FYVE/PHD"/>
</dbReference>
<dbReference type="Proteomes" id="UP000030762">
    <property type="component" value="Unassembled WGS sequence"/>
</dbReference>
<dbReference type="InterPro" id="IPR011011">
    <property type="entry name" value="Znf_FYVE_PHD"/>
</dbReference>